<reference evidence="1 3" key="2">
    <citation type="journal article" date="2018" name="Plant J.">
        <title>The Physcomitrella patens chromosome-scale assembly reveals moss genome structure and evolution.</title>
        <authorList>
            <person name="Lang D."/>
            <person name="Ullrich K.K."/>
            <person name="Murat F."/>
            <person name="Fuchs J."/>
            <person name="Jenkins J."/>
            <person name="Haas F.B."/>
            <person name="Piednoel M."/>
            <person name="Gundlach H."/>
            <person name="Van Bel M."/>
            <person name="Meyberg R."/>
            <person name="Vives C."/>
            <person name="Morata J."/>
            <person name="Symeonidi A."/>
            <person name="Hiss M."/>
            <person name="Muchero W."/>
            <person name="Kamisugi Y."/>
            <person name="Saleh O."/>
            <person name="Blanc G."/>
            <person name="Decker E.L."/>
            <person name="van Gessel N."/>
            <person name="Grimwood J."/>
            <person name="Hayes R.D."/>
            <person name="Graham S.W."/>
            <person name="Gunter L.E."/>
            <person name="McDaniel S.F."/>
            <person name="Hoernstein S.N.W."/>
            <person name="Larsson A."/>
            <person name="Li F.W."/>
            <person name="Perroud P.F."/>
            <person name="Phillips J."/>
            <person name="Ranjan P."/>
            <person name="Rokshar D.S."/>
            <person name="Rothfels C.J."/>
            <person name="Schneider L."/>
            <person name="Shu S."/>
            <person name="Stevenson D.W."/>
            <person name="Thummler F."/>
            <person name="Tillich M."/>
            <person name="Villarreal Aguilar J.C."/>
            <person name="Widiez T."/>
            <person name="Wong G.K."/>
            <person name="Wymore A."/>
            <person name="Zhang Y."/>
            <person name="Zimmer A.D."/>
            <person name="Quatrano R.S."/>
            <person name="Mayer K.F.X."/>
            <person name="Goodstein D."/>
            <person name="Casacuberta J.M."/>
            <person name="Vandepoele K."/>
            <person name="Reski R."/>
            <person name="Cuming A.C."/>
            <person name="Tuskan G.A."/>
            <person name="Maumus F."/>
            <person name="Salse J."/>
            <person name="Schmutz J."/>
            <person name="Rensing S.A."/>
        </authorList>
    </citation>
    <scope>NUCLEOTIDE SEQUENCE [LARGE SCALE GENOMIC DNA]</scope>
    <source>
        <strain evidence="2 3">cv. Gransden 2004</strain>
    </source>
</reference>
<name>A9T5G6_PHYPA</name>
<gene>
    <name evidence="2" type="primary">LOC112277374</name>
    <name evidence="1" type="ORF">PHYPA_029818</name>
</gene>
<dbReference type="Gramene" id="Pp3c25_10450V3.1">
    <property type="protein sequence ID" value="Pp3c25_10450V3.1"/>
    <property type="gene ID" value="Pp3c25_10450"/>
</dbReference>
<protein>
    <submittedName>
        <fullName evidence="1 2">Uncharacterized protein</fullName>
    </submittedName>
</protein>
<dbReference type="AlphaFoldDB" id="A9T5G6"/>
<dbReference type="Proteomes" id="UP000006727">
    <property type="component" value="Chromosome 25"/>
</dbReference>
<dbReference type="HOGENOM" id="CLU_339330_0_0_1"/>
<dbReference type="PaxDb" id="3218-PP1S168_58V6.1"/>
<proteinExistence type="predicted"/>
<keyword evidence="3" id="KW-1185">Reference proteome</keyword>
<dbReference type="RefSeq" id="XP_024365345.1">
    <property type="nucleotide sequence ID" value="XM_024509577.2"/>
</dbReference>
<dbReference type="GeneID" id="112277374"/>
<dbReference type="RefSeq" id="XP_073387445.1">
    <property type="nucleotide sequence ID" value="XM_073531344.1"/>
</dbReference>
<dbReference type="KEGG" id="ppp:112277374"/>
<evidence type="ECO:0000313" key="1">
    <source>
        <dbReference type="EMBL" id="PNR27666.1"/>
    </source>
</evidence>
<dbReference type="EnsemblPlants" id="Pp3c25_10450V3.1">
    <property type="protein sequence ID" value="Pp3c25_10450V3.1"/>
    <property type="gene ID" value="Pp3c25_10450"/>
</dbReference>
<reference evidence="2" key="3">
    <citation type="submission" date="2020-12" db="UniProtKB">
        <authorList>
            <consortium name="EnsemblPlants"/>
        </authorList>
    </citation>
    <scope>IDENTIFICATION</scope>
</reference>
<organism evidence="1">
    <name type="scientific">Physcomitrium patens</name>
    <name type="common">Spreading-leaved earth moss</name>
    <name type="synonym">Physcomitrella patens</name>
    <dbReference type="NCBI Taxonomy" id="3218"/>
    <lineage>
        <taxon>Eukaryota</taxon>
        <taxon>Viridiplantae</taxon>
        <taxon>Streptophyta</taxon>
        <taxon>Embryophyta</taxon>
        <taxon>Bryophyta</taxon>
        <taxon>Bryophytina</taxon>
        <taxon>Bryopsida</taxon>
        <taxon>Funariidae</taxon>
        <taxon>Funariales</taxon>
        <taxon>Funariaceae</taxon>
        <taxon>Physcomitrium</taxon>
    </lineage>
</organism>
<dbReference type="OrthoDB" id="1988302at2759"/>
<dbReference type="EMBL" id="ABEU02000025">
    <property type="protein sequence ID" value="PNR27666.1"/>
    <property type="molecule type" value="Genomic_DNA"/>
</dbReference>
<evidence type="ECO:0000313" key="2">
    <source>
        <dbReference type="EnsemblPlants" id="Pp3c25_10450V3.1"/>
    </source>
</evidence>
<sequence length="838" mass="93496">MSPLRQSWATVEEAVCTDSAIWISKLSSTPQSEEYQDLIHAISIPPVSKGHVTIKIGKLFWELSPPSGYIACCEKKDDWELVPYSGFQVALLLSNRTRRLQVWPCSEQVQLLRTKALLPSSLENLGLSEKKSLGREGSINLDIDDDLNNFLVEFFDPQVMCAVTLEAGTSTSSAPWRTISSKKHAELIGKAFGAPFLSCVKGLEDANSISDVLDAILAFSAAYVSQEQILRRVGEESDCEDGYFQNRQVFDCGQSKRNDKKWLRRQVNCAGSKCQAAAESISEVAKAGARMLSGDKLNSEAEEKAEVNTSISNMDEGYEVNSNFKPENLKYHPLNWDDVPESSEAGHSVNLECPGSDFAIRLDGILPECDGNVTDDSDNYTNSWCKLSRVVGSCGQSDLGGDSCSESSWEIVRSQKNESNVEDDAYDLGAEISDAECLGKKLENLDPFGKHEFINDFLNLNVNSPESSSSSDQHVFERLASISSSNSSNWTDYEINPSASSMNKMRTAKLQTVTEEHPIDREISRLSRNFLRQSVLEGNVLQWCSCKFSESSCSVIELKFLVGSFMEEDIATLSIGISRASPLYVKIFLGANNFRENLLKGDVRITVDQGAPFCSGVTWKGKVAVETPVVGLSCYIPHLVRHYLKQDVQERFIRGYEFSDGEVLTGLMTYVVAQLVFMKETCCICNHQTQPEELTSIVPRTCEKPICQALYNAWIAVAPPMVLELSHVQDWLKACFDERALDVVSRYYYVSGGDDYKYRSYNGKIERVAKWLAEKTCGSWLKVNIPKPLEETNEEGETSSGKHTRLTKKRRTCQYENSPLSMNQFFAFDIEKSSGEHS</sequence>
<accession>A9T5G6</accession>
<reference evidence="1 3" key="1">
    <citation type="journal article" date="2008" name="Science">
        <title>The Physcomitrella genome reveals evolutionary insights into the conquest of land by plants.</title>
        <authorList>
            <person name="Rensing S."/>
            <person name="Lang D."/>
            <person name="Zimmer A."/>
            <person name="Terry A."/>
            <person name="Salamov A."/>
            <person name="Shapiro H."/>
            <person name="Nishiyama T."/>
            <person name="Perroud P.-F."/>
            <person name="Lindquist E."/>
            <person name="Kamisugi Y."/>
            <person name="Tanahashi T."/>
            <person name="Sakakibara K."/>
            <person name="Fujita T."/>
            <person name="Oishi K."/>
            <person name="Shin-I T."/>
            <person name="Kuroki Y."/>
            <person name="Toyoda A."/>
            <person name="Suzuki Y."/>
            <person name="Hashimoto A."/>
            <person name="Yamaguchi K."/>
            <person name="Sugano A."/>
            <person name="Kohara Y."/>
            <person name="Fujiyama A."/>
            <person name="Anterola A."/>
            <person name="Aoki S."/>
            <person name="Ashton N."/>
            <person name="Barbazuk W.B."/>
            <person name="Barker E."/>
            <person name="Bennetzen J."/>
            <person name="Bezanilla M."/>
            <person name="Blankenship R."/>
            <person name="Cho S.H."/>
            <person name="Dutcher S."/>
            <person name="Estelle M."/>
            <person name="Fawcett J.A."/>
            <person name="Gundlach H."/>
            <person name="Hanada K."/>
            <person name="Heyl A."/>
            <person name="Hicks K.A."/>
            <person name="Hugh J."/>
            <person name="Lohr M."/>
            <person name="Mayer K."/>
            <person name="Melkozernov A."/>
            <person name="Murata T."/>
            <person name="Nelson D."/>
            <person name="Pils B."/>
            <person name="Prigge M."/>
            <person name="Reiss B."/>
            <person name="Renner T."/>
            <person name="Rombauts S."/>
            <person name="Rushton P."/>
            <person name="Sanderfoot A."/>
            <person name="Schween G."/>
            <person name="Shiu S.-H."/>
            <person name="Stueber K."/>
            <person name="Theodoulou F.L."/>
            <person name="Tu H."/>
            <person name="Van de Peer Y."/>
            <person name="Verrier P.J."/>
            <person name="Waters E."/>
            <person name="Wood A."/>
            <person name="Yang L."/>
            <person name="Cove D."/>
            <person name="Cuming A."/>
            <person name="Hasebe M."/>
            <person name="Lucas S."/>
            <person name="Mishler D.B."/>
            <person name="Reski R."/>
            <person name="Grigoriev I."/>
            <person name="Quatrano R.S."/>
            <person name="Boore J.L."/>
        </authorList>
    </citation>
    <scope>NUCLEOTIDE SEQUENCE [LARGE SCALE GENOMIC DNA]</scope>
    <source>
        <strain evidence="2 3">cv. Gransden 2004</strain>
    </source>
</reference>
<evidence type="ECO:0000313" key="3">
    <source>
        <dbReference type="Proteomes" id="UP000006727"/>
    </source>
</evidence>